<evidence type="ECO:0000256" key="6">
    <source>
        <dbReference type="SAM" id="MobiDB-lite"/>
    </source>
</evidence>
<dbReference type="GO" id="GO:0008270">
    <property type="term" value="F:zinc ion binding"/>
    <property type="evidence" value="ECO:0007669"/>
    <property type="project" value="UniProtKB-KW"/>
</dbReference>
<feature type="transmembrane region" description="Helical" evidence="7">
    <location>
        <begin position="207"/>
        <end position="228"/>
    </location>
</feature>
<dbReference type="SMART" id="SM00355">
    <property type="entry name" value="ZnF_C2H2"/>
    <property type="match status" value="2"/>
</dbReference>
<feature type="transmembrane region" description="Helical" evidence="7">
    <location>
        <begin position="89"/>
        <end position="107"/>
    </location>
</feature>
<feature type="compositionally biased region" description="Polar residues" evidence="6">
    <location>
        <begin position="664"/>
        <end position="686"/>
    </location>
</feature>
<feature type="transmembrane region" description="Helical" evidence="7">
    <location>
        <begin position="119"/>
        <end position="142"/>
    </location>
</feature>
<dbReference type="OrthoDB" id="3269380at2759"/>
<reference evidence="9 10" key="1">
    <citation type="journal article" date="2019" name="Sci. Rep.">
        <title>Comparative genomics of chytrid fungi reveal insights into the obligate biotrophic and pathogenic lifestyle of Synchytrium endobioticum.</title>
        <authorList>
            <person name="van de Vossenberg B.T.L.H."/>
            <person name="Warris S."/>
            <person name="Nguyen H.D.T."/>
            <person name="van Gent-Pelzer M.P.E."/>
            <person name="Joly D.L."/>
            <person name="van de Geest H.C."/>
            <person name="Bonants P.J.M."/>
            <person name="Smith D.S."/>
            <person name="Levesque C.A."/>
            <person name="van der Lee T.A.J."/>
        </authorList>
    </citation>
    <scope>NUCLEOTIDE SEQUENCE [LARGE SCALE GENOMIC DNA]</scope>
    <source>
        <strain evidence="9 10">CBS 675.73</strain>
    </source>
</reference>
<feature type="compositionally biased region" description="Low complexity" evidence="6">
    <location>
        <begin position="567"/>
        <end position="578"/>
    </location>
</feature>
<keyword evidence="3 5" id="KW-0863">Zinc-finger</keyword>
<feature type="region of interest" description="Disordered" evidence="6">
    <location>
        <begin position="664"/>
        <end position="705"/>
    </location>
</feature>
<dbReference type="PANTHER" id="PTHR23057">
    <property type="entry name" value="JUXTAPOSED WITH ANOTHER ZINC FINGER PROTEIN 1"/>
    <property type="match status" value="1"/>
</dbReference>
<keyword evidence="4" id="KW-0862">Zinc</keyword>
<name>A0A507E7Q9_9FUNG</name>
<keyword evidence="2" id="KW-0677">Repeat</keyword>
<feature type="region of interest" description="Disordered" evidence="6">
    <location>
        <begin position="553"/>
        <end position="583"/>
    </location>
</feature>
<keyword evidence="7" id="KW-0812">Transmembrane</keyword>
<dbReference type="InterPro" id="IPR051580">
    <property type="entry name" value="ZnF-Chromatin_assoc"/>
</dbReference>
<dbReference type="PROSITE" id="PS50157">
    <property type="entry name" value="ZINC_FINGER_C2H2_2"/>
    <property type="match status" value="1"/>
</dbReference>
<accession>A0A507E7Q9</accession>
<dbReference type="EMBL" id="QEAP01000699">
    <property type="protein sequence ID" value="TPX60089.1"/>
    <property type="molecule type" value="Genomic_DNA"/>
</dbReference>
<keyword evidence="10" id="KW-1185">Reference proteome</keyword>
<evidence type="ECO:0000313" key="9">
    <source>
        <dbReference type="EMBL" id="TPX60089.1"/>
    </source>
</evidence>
<gene>
    <name evidence="9" type="ORF">CcCBS67573_g09029</name>
</gene>
<evidence type="ECO:0000256" key="2">
    <source>
        <dbReference type="ARBA" id="ARBA00022737"/>
    </source>
</evidence>
<feature type="region of interest" description="Disordered" evidence="6">
    <location>
        <begin position="299"/>
        <end position="326"/>
    </location>
</feature>
<feature type="transmembrane region" description="Helical" evidence="7">
    <location>
        <begin position="55"/>
        <end position="74"/>
    </location>
</feature>
<proteinExistence type="predicted"/>
<sequence>MSNSTTAPPIPTASIVDRAGMMGITCALTVMTFLLVRAVPLWWAQKSSIIKGLNVLQISIEFISYFLAVLFRFVNPRDICTPYRVVIDVLYYFGFTTAIEAMLLLKAQALFSRQSTKRVVIAFGTLLAIIRLVLGATTVAYIDFSQTYNDATFTCFSKYDQNINPIHSQYRIFCDVILSGLFLIPLFDRVRNAEDDESPAGSLYMRLFADGVIYPMVAFIVALAITLVQMKVAATGPYTQLMYAIVNISVCFSMHMMVENTTKALKKRLVREASTSLVKSSATIKLKYLTKVMSTIANRSHKGRGHDPCTPFSNEPSASTPESMTTSTEVPMHKITLARRSPAVSSISLSNLDSSKGIKIAATAHDDSISSYRRTKALLDNLSRSITSNGGNSRSFLASPMLGANASTAALAKSISKSMGKSWSREAFLDTLAMHLDPRSPLLAASPQRDLDQFAILEDQFCKDFSCCGIALDSMHDLLQHFEEYHVVVESDCDEDDEYEDDDEYEQFPFEIDDSMDMDEFDIVSAQQHQEFNTAFLRAQIASMTTPVQAAHGANLPMTSSDGGSVFQQQQQPRFQQKPQEEQQVTRATISSLLGNTPRTPANMPSFSQIQKHDDQVDVFRIMPPQRSQSEFSPVIPHSVFAAPPRAPSAFNDTVIRKRTSTFTTPIASGNGNISNYPTISTPTNASRRRRQNPSSFDTPPALLPFCTDGPTPTRVYAYDEDMCDDEDETMADSTPMLPTGNPAALLFFNNGNANSFGSEYEENELDEVAAVVAAANVAREETAVTKLSHELANLNEPLVTEVIGGSAGNSSNSDDRPFKCKLPGCGKEYKNPNGLKYHMRHGHGVDTGNPELDNMINKPYQCVIEQCAKRYKNLNGLKYHMQHA</sequence>
<feature type="compositionally biased region" description="Polar residues" evidence="6">
    <location>
        <begin position="311"/>
        <end position="326"/>
    </location>
</feature>
<feature type="transmembrane region" description="Helical" evidence="7">
    <location>
        <begin position="20"/>
        <end position="43"/>
    </location>
</feature>
<protein>
    <recommendedName>
        <fullName evidence="8">C2H2-type domain-containing protein</fullName>
    </recommendedName>
</protein>
<keyword evidence="7" id="KW-1133">Transmembrane helix</keyword>
<feature type="domain" description="C2H2-type" evidence="8">
    <location>
        <begin position="819"/>
        <end position="852"/>
    </location>
</feature>
<evidence type="ECO:0000256" key="3">
    <source>
        <dbReference type="ARBA" id="ARBA00022771"/>
    </source>
</evidence>
<dbReference type="PROSITE" id="PS00028">
    <property type="entry name" value="ZINC_FINGER_C2H2_1"/>
    <property type="match status" value="1"/>
</dbReference>
<feature type="transmembrane region" description="Helical" evidence="7">
    <location>
        <begin position="240"/>
        <end position="258"/>
    </location>
</feature>
<dbReference type="GO" id="GO:0005634">
    <property type="term" value="C:nucleus"/>
    <property type="evidence" value="ECO:0007669"/>
    <property type="project" value="TreeGrafter"/>
</dbReference>
<dbReference type="InterPro" id="IPR013087">
    <property type="entry name" value="Znf_C2H2_type"/>
</dbReference>
<evidence type="ECO:0000256" key="5">
    <source>
        <dbReference type="PROSITE-ProRule" id="PRU00042"/>
    </source>
</evidence>
<dbReference type="InterPro" id="IPR036236">
    <property type="entry name" value="Znf_C2H2_sf"/>
</dbReference>
<evidence type="ECO:0000256" key="7">
    <source>
        <dbReference type="SAM" id="Phobius"/>
    </source>
</evidence>
<evidence type="ECO:0000256" key="1">
    <source>
        <dbReference type="ARBA" id="ARBA00022723"/>
    </source>
</evidence>
<dbReference type="STRING" id="246404.A0A507E7Q9"/>
<evidence type="ECO:0000313" key="10">
    <source>
        <dbReference type="Proteomes" id="UP000320333"/>
    </source>
</evidence>
<dbReference type="AlphaFoldDB" id="A0A507E7Q9"/>
<keyword evidence="7" id="KW-0472">Membrane</keyword>
<dbReference type="SUPFAM" id="SSF57667">
    <property type="entry name" value="beta-beta-alpha zinc fingers"/>
    <property type="match status" value="1"/>
</dbReference>
<evidence type="ECO:0000256" key="4">
    <source>
        <dbReference type="ARBA" id="ARBA00022833"/>
    </source>
</evidence>
<keyword evidence="1" id="KW-0479">Metal-binding</keyword>
<dbReference type="Proteomes" id="UP000320333">
    <property type="component" value="Unassembled WGS sequence"/>
</dbReference>
<comment type="caution">
    <text evidence="9">The sequence shown here is derived from an EMBL/GenBank/DDBJ whole genome shotgun (WGS) entry which is preliminary data.</text>
</comment>
<dbReference type="PANTHER" id="PTHR23057:SF0">
    <property type="entry name" value="JUXTAPOSED WITH ANOTHER ZINC FINGER PROTEIN 1"/>
    <property type="match status" value="1"/>
</dbReference>
<dbReference type="Gene3D" id="3.30.160.60">
    <property type="entry name" value="Classic Zinc Finger"/>
    <property type="match status" value="1"/>
</dbReference>
<evidence type="ECO:0000259" key="8">
    <source>
        <dbReference type="PROSITE" id="PS50157"/>
    </source>
</evidence>
<organism evidence="9 10">
    <name type="scientific">Chytriomyces confervae</name>
    <dbReference type="NCBI Taxonomy" id="246404"/>
    <lineage>
        <taxon>Eukaryota</taxon>
        <taxon>Fungi</taxon>
        <taxon>Fungi incertae sedis</taxon>
        <taxon>Chytridiomycota</taxon>
        <taxon>Chytridiomycota incertae sedis</taxon>
        <taxon>Chytridiomycetes</taxon>
        <taxon>Chytridiales</taxon>
        <taxon>Chytriomycetaceae</taxon>
        <taxon>Chytriomyces</taxon>
    </lineage>
</organism>